<comment type="caution">
    <text evidence="1">The sequence shown here is derived from an EMBL/GenBank/DDBJ whole genome shotgun (WGS) entry which is preliminary data.</text>
</comment>
<accession>A0A4T3F0S6</accession>
<keyword evidence="2" id="KW-1185">Reference proteome</keyword>
<organism evidence="1 2">
    <name type="scientific">Alteraurantiacibacter aquimixticola</name>
    <dbReference type="NCBI Taxonomy" id="2489173"/>
    <lineage>
        <taxon>Bacteria</taxon>
        <taxon>Pseudomonadati</taxon>
        <taxon>Pseudomonadota</taxon>
        <taxon>Alphaproteobacteria</taxon>
        <taxon>Sphingomonadales</taxon>
        <taxon>Erythrobacteraceae</taxon>
        <taxon>Alteraurantiacibacter</taxon>
    </lineage>
</organism>
<dbReference type="EMBL" id="SSHH01000004">
    <property type="protein sequence ID" value="TIX48952.1"/>
    <property type="molecule type" value="Genomic_DNA"/>
</dbReference>
<gene>
    <name evidence="1" type="ORF">E5222_14545</name>
</gene>
<dbReference type="AlphaFoldDB" id="A0A4T3F0S6"/>
<protein>
    <submittedName>
        <fullName evidence="1">Uncharacterized protein</fullName>
    </submittedName>
</protein>
<evidence type="ECO:0000313" key="1">
    <source>
        <dbReference type="EMBL" id="TIX48952.1"/>
    </source>
</evidence>
<dbReference type="OrthoDB" id="50004at335929"/>
<dbReference type="RefSeq" id="WP_136694526.1">
    <property type="nucleotide sequence ID" value="NZ_SSHH01000004.1"/>
</dbReference>
<dbReference type="Proteomes" id="UP000309389">
    <property type="component" value="Unassembled WGS sequence"/>
</dbReference>
<proteinExistence type="predicted"/>
<reference evidence="1 2" key="1">
    <citation type="submission" date="2019-04" db="EMBL/GenBank/DDBJ databases">
        <title>Altererythrobacter aquimixticola sp. nov., isolated from sediment of junction between the ocean and a freshwater spring.</title>
        <authorList>
            <person name="Yoon J.-H."/>
        </authorList>
    </citation>
    <scope>NUCLEOTIDE SEQUENCE [LARGE SCALE GENOMIC DNA]</scope>
    <source>
        <strain evidence="1 2">SSKS-13</strain>
    </source>
</reference>
<evidence type="ECO:0000313" key="2">
    <source>
        <dbReference type="Proteomes" id="UP000309389"/>
    </source>
</evidence>
<name>A0A4T3F0S6_9SPHN</name>
<sequence length="120" mass="12315">MDDGERIPIDLGPATEVVANAPGETLRNDGTLVIDLNAQADCQPEQAEEVENAAGNDEIVICANAERMAEIAAEAAALGLPRAIKVKLGEHGDATALGGAVEGPLGGSGVEAKVRLRWGF</sequence>